<sequence length="266" mass="26989">MSTSENINQDHRPVRLSTMPTRPTEPEHLPCPRCDSTNTKFCYYNNYNLSQPRHFCKSCRRYWTRGGTLRNVPVGGGSRKSGSASSNKRPRPNSTSSATTTTTTSAASSSSDMTTPLHATPVSMVSQMGAGSVHMGGGSGSFAGCDVNLNEAVPEPANFGSFAAGAYLPPFGGGGGFGLGTGPGLHGMSFGLGMMDWPMESVVVVGGNGSVGAGSGEGGAGGSGSTSSGGCNTWQINGVEGGLGGDGPDCFGWPDLAISMSGKGLK</sequence>
<name>A0ACC0A910_CATRO</name>
<comment type="caution">
    <text evidence="1">The sequence shown here is derived from an EMBL/GenBank/DDBJ whole genome shotgun (WGS) entry which is preliminary data.</text>
</comment>
<evidence type="ECO:0000313" key="1">
    <source>
        <dbReference type="EMBL" id="KAI5655981.1"/>
    </source>
</evidence>
<gene>
    <name evidence="1" type="ORF">M9H77_24774</name>
</gene>
<organism evidence="1 2">
    <name type="scientific">Catharanthus roseus</name>
    <name type="common">Madagascar periwinkle</name>
    <name type="synonym">Vinca rosea</name>
    <dbReference type="NCBI Taxonomy" id="4058"/>
    <lineage>
        <taxon>Eukaryota</taxon>
        <taxon>Viridiplantae</taxon>
        <taxon>Streptophyta</taxon>
        <taxon>Embryophyta</taxon>
        <taxon>Tracheophyta</taxon>
        <taxon>Spermatophyta</taxon>
        <taxon>Magnoliopsida</taxon>
        <taxon>eudicotyledons</taxon>
        <taxon>Gunneridae</taxon>
        <taxon>Pentapetalae</taxon>
        <taxon>asterids</taxon>
        <taxon>lamiids</taxon>
        <taxon>Gentianales</taxon>
        <taxon>Apocynaceae</taxon>
        <taxon>Rauvolfioideae</taxon>
        <taxon>Vinceae</taxon>
        <taxon>Catharanthinae</taxon>
        <taxon>Catharanthus</taxon>
    </lineage>
</organism>
<reference evidence="2" key="1">
    <citation type="journal article" date="2023" name="Nat. Plants">
        <title>Single-cell RNA sequencing provides a high-resolution roadmap for understanding the multicellular compartmentation of specialized metabolism.</title>
        <authorList>
            <person name="Sun S."/>
            <person name="Shen X."/>
            <person name="Li Y."/>
            <person name="Li Y."/>
            <person name="Wang S."/>
            <person name="Li R."/>
            <person name="Zhang H."/>
            <person name="Shen G."/>
            <person name="Guo B."/>
            <person name="Wei J."/>
            <person name="Xu J."/>
            <person name="St-Pierre B."/>
            <person name="Chen S."/>
            <person name="Sun C."/>
        </authorList>
    </citation>
    <scope>NUCLEOTIDE SEQUENCE [LARGE SCALE GENOMIC DNA]</scope>
</reference>
<evidence type="ECO:0000313" key="2">
    <source>
        <dbReference type="Proteomes" id="UP001060085"/>
    </source>
</evidence>
<dbReference type="Proteomes" id="UP001060085">
    <property type="component" value="Linkage Group LG06"/>
</dbReference>
<keyword evidence="2" id="KW-1185">Reference proteome</keyword>
<accession>A0ACC0A910</accession>
<protein>
    <submittedName>
        <fullName evidence="1">Uncharacterized protein</fullName>
    </submittedName>
</protein>
<proteinExistence type="predicted"/>
<dbReference type="EMBL" id="CM044706">
    <property type="protein sequence ID" value="KAI5655981.1"/>
    <property type="molecule type" value="Genomic_DNA"/>
</dbReference>